<keyword evidence="2 9" id="KW-0963">Cytoplasm</keyword>
<proteinExistence type="inferred from homology"/>
<dbReference type="GO" id="GO:0005737">
    <property type="term" value="C:cytoplasm"/>
    <property type="evidence" value="ECO:0007669"/>
    <property type="project" value="UniProtKB-SubCell"/>
</dbReference>
<evidence type="ECO:0000256" key="6">
    <source>
        <dbReference type="ARBA" id="ARBA00022917"/>
    </source>
</evidence>
<dbReference type="PATRIC" id="fig|1618337.4.peg.265"/>
<evidence type="ECO:0000313" key="14">
    <source>
        <dbReference type="Proteomes" id="UP000035648"/>
    </source>
</evidence>
<dbReference type="SMART" id="SM01016">
    <property type="entry name" value="Arg_tRNA_synt_N"/>
    <property type="match status" value="1"/>
</dbReference>
<keyword evidence="6 9" id="KW-0648">Protein biosynthesis</keyword>
<feature type="domain" description="DALR anticodon binding" evidence="11">
    <location>
        <begin position="514"/>
        <end position="632"/>
    </location>
</feature>
<comment type="subunit">
    <text evidence="9">Monomer.</text>
</comment>
<organism evidence="13 14">
    <name type="scientific">Berkelbacteria bacterium GW2011_GWE1_39_12</name>
    <dbReference type="NCBI Taxonomy" id="1618337"/>
    <lineage>
        <taxon>Bacteria</taxon>
        <taxon>Candidatus Berkelbacteria</taxon>
    </lineage>
</organism>
<evidence type="ECO:0000256" key="10">
    <source>
        <dbReference type="RuleBase" id="RU363038"/>
    </source>
</evidence>
<evidence type="ECO:0000313" key="13">
    <source>
        <dbReference type="EMBL" id="AKM82078.1"/>
    </source>
</evidence>
<evidence type="ECO:0000256" key="2">
    <source>
        <dbReference type="ARBA" id="ARBA00022490"/>
    </source>
</evidence>
<keyword evidence="4 9" id="KW-0547">Nucleotide-binding</keyword>
<dbReference type="STRING" id="1618337.UT28_C0001G0267"/>
<protein>
    <recommendedName>
        <fullName evidence="9">Arginine--tRNA ligase</fullName>
        <ecNumber evidence="9">6.1.1.19</ecNumber>
    </recommendedName>
    <alternativeName>
        <fullName evidence="9">Arginyl-tRNA synthetase</fullName>
        <shortName evidence="9">ArgRS</shortName>
    </alternativeName>
</protein>
<dbReference type="KEGG" id="bbgw:UT28_C0001G0267"/>
<dbReference type="AlphaFoldDB" id="A0A0G4B3S8"/>
<evidence type="ECO:0000256" key="1">
    <source>
        <dbReference type="ARBA" id="ARBA00005594"/>
    </source>
</evidence>
<dbReference type="Proteomes" id="UP000035648">
    <property type="component" value="Chromosome"/>
</dbReference>
<dbReference type="InterPro" id="IPR001278">
    <property type="entry name" value="Arg-tRNA-ligase"/>
</dbReference>
<comment type="similarity">
    <text evidence="1 9 10">Belongs to the class-I aminoacyl-tRNA synthetase family.</text>
</comment>
<dbReference type="PRINTS" id="PR01038">
    <property type="entry name" value="TRNASYNTHARG"/>
</dbReference>
<gene>
    <name evidence="9" type="primary">argS</name>
    <name evidence="13" type="ORF">UT28_C0001G0267</name>
</gene>
<dbReference type="SMART" id="SM00836">
    <property type="entry name" value="DALR_1"/>
    <property type="match status" value="1"/>
</dbReference>
<evidence type="ECO:0000259" key="12">
    <source>
        <dbReference type="SMART" id="SM01016"/>
    </source>
</evidence>
<evidence type="ECO:0000259" key="11">
    <source>
        <dbReference type="SMART" id="SM00836"/>
    </source>
</evidence>
<dbReference type="Pfam" id="PF00750">
    <property type="entry name" value="tRNA-synt_1d"/>
    <property type="match status" value="1"/>
</dbReference>
<evidence type="ECO:0000256" key="4">
    <source>
        <dbReference type="ARBA" id="ARBA00022741"/>
    </source>
</evidence>
<evidence type="ECO:0000256" key="5">
    <source>
        <dbReference type="ARBA" id="ARBA00022840"/>
    </source>
</evidence>
<dbReference type="SUPFAM" id="SSF52374">
    <property type="entry name" value="Nucleotidylyl transferase"/>
    <property type="match status" value="1"/>
</dbReference>
<evidence type="ECO:0000256" key="8">
    <source>
        <dbReference type="ARBA" id="ARBA00049339"/>
    </source>
</evidence>
<dbReference type="Gene3D" id="1.10.730.10">
    <property type="entry name" value="Isoleucyl-tRNA Synthetase, Domain 1"/>
    <property type="match status" value="1"/>
</dbReference>
<dbReference type="InterPro" id="IPR001412">
    <property type="entry name" value="aa-tRNA-synth_I_CS"/>
</dbReference>
<keyword evidence="5 9" id="KW-0067">ATP-binding</keyword>
<dbReference type="InterPro" id="IPR035684">
    <property type="entry name" value="ArgRS_core"/>
</dbReference>
<dbReference type="PROSITE" id="PS00178">
    <property type="entry name" value="AA_TRNA_LIGASE_I"/>
    <property type="match status" value="1"/>
</dbReference>
<comment type="catalytic activity">
    <reaction evidence="8 9">
        <text>tRNA(Arg) + L-arginine + ATP = L-arginyl-tRNA(Arg) + AMP + diphosphate</text>
        <dbReference type="Rhea" id="RHEA:20301"/>
        <dbReference type="Rhea" id="RHEA-COMP:9658"/>
        <dbReference type="Rhea" id="RHEA-COMP:9673"/>
        <dbReference type="ChEBI" id="CHEBI:30616"/>
        <dbReference type="ChEBI" id="CHEBI:32682"/>
        <dbReference type="ChEBI" id="CHEBI:33019"/>
        <dbReference type="ChEBI" id="CHEBI:78442"/>
        <dbReference type="ChEBI" id="CHEBI:78513"/>
        <dbReference type="ChEBI" id="CHEBI:456215"/>
        <dbReference type="EC" id="6.1.1.19"/>
    </reaction>
</comment>
<dbReference type="Gene3D" id="3.30.1360.70">
    <property type="entry name" value="Arginyl tRNA synthetase N-terminal domain"/>
    <property type="match status" value="1"/>
</dbReference>
<reference evidence="13 14" key="1">
    <citation type="journal article" date="2015" name="Nature">
        <title>rRNA introns, odd ribosomes, and small enigmatic genomes across a large radiation of phyla.</title>
        <authorList>
            <person name="Brown C.T."/>
            <person name="Hug L.A."/>
            <person name="Thomas B.C."/>
            <person name="Sharon I."/>
            <person name="Castelle C.J."/>
            <person name="Singh A."/>
            <person name="Wilkins M.J."/>
            <person name="Williams K.H."/>
            <person name="Banfield J.F."/>
        </authorList>
    </citation>
    <scope>NUCLEOTIDE SEQUENCE [LARGE SCALE GENOMIC DNA]</scope>
</reference>
<dbReference type="GO" id="GO:0004814">
    <property type="term" value="F:arginine-tRNA ligase activity"/>
    <property type="evidence" value="ECO:0007669"/>
    <property type="project" value="UniProtKB-UniRule"/>
</dbReference>
<feature type="domain" description="Arginyl tRNA synthetase N-terminal" evidence="12">
    <location>
        <begin position="8"/>
        <end position="90"/>
    </location>
</feature>
<feature type="short sequence motif" description="'HIGH' region" evidence="9">
    <location>
        <begin position="122"/>
        <end position="132"/>
    </location>
</feature>
<dbReference type="InterPro" id="IPR005148">
    <property type="entry name" value="Arg-tRNA-synth_N"/>
</dbReference>
<evidence type="ECO:0000256" key="9">
    <source>
        <dbReference type="HAMAP-Rule" id="MF_00123"/>
    </source>
</evidence>
<keyword evidence="3 9" id="KW-0436">Ligase</keyword>
<dbReference type="InterPro" id="IPR008909">
    <property type="entry name" value="DALR_anticod-bd"/>
</dbReference>
<dbReference type="HAMAP" id="MF_00123">
    <property type="entry name" value="Arg_tRNA_synth"/>
    <property type="match status" value="1"/>
</dbReference>
<dbReference type="PANTHER" id="PTHR11956:SF5">
    <property type="entry name" value="ARGININE--TRNA LIGASE, CYTOPLASMIC"/>
    <property type="match status" value="1"/>
</dbReference>
<dbReference type="Pfam" id="PF03485">
    <property type="entry name" value="Arg_tRNA_synt_N"/>
    <property type="match status" value="1"/>
</dbReference>
<name>A0A0G4B3S8_9BACT</name>
<dbReference type="EC" id="6.1.1.19" evidence="9"/>
<dbReference type="GO" id="GO:0006420">
    <property type="term" value="P:arginyl-tRNA aminoacylation"/>
    <property type="evidence" value="ECO:0007669"/>
    <property type="project" value="UniProtKB-UniRule"/>
</dbReference>
<dbReference type="SUPFAM" id="SSF47323">
    <property type="entry name" value="Anticodon-binding domain of a subclass of class I aminoacyl-tRNA synthetases"/>
    <property type="match status" value="1"/>
</dbReference>
<comment type="subcellular location">
    <subcellularLocation>
        <location evidence="9">Cytoplasm</location>
    </subcellularLocation>
</comment>
<dbReference type="GO" id="GO:0005524">
    <property type="term" value="F:ATP binding"/>
    <property type="evidence" value="ECO:0007669"/>
    <property type="project" value="UniProtKB-UniRule"/>
</dbReference>
<evidence type="ECO:0000256" key="3">
    <source>
        <dbReference type="ARBA" id="ARBA00022598"/>
    </source>
</evidence>
<dbReference type="PANTHER" id="PTHR11956">
    <property type="entry name" value="ARGINYL-TRNA SYNTHETASE"/>
    <property type="match status" value="1"/>
</dbReference>
<dbReference type="EMBL" id="CP011213">
    <property type="protein sequence ID" value="AKM82078.1"/>
    <property type="molecule type" value="Genomic_DNA"/>
</dbReference>
<dbReference type="InterPro" id="IPR036695">
    <property type="entry name" value="Arg-tRNA-synth_N_sf"/>
</dbReference>
<dbReference type="SUPFAM" id="SSF55190">
    <property type="entry name" value="Arginyl-tRNA synthetase (ArgRS), N-terminal 'additional' domain"/>
    <property type="match status" value="1"/>
</dbReference>
<dbReference type="Pfam" id="PF05746">
    <property type="entry name" value="DALR_1"/>
    <property type="match status" value="1"/>
</dbReference>
<keyword evidence="7 9" id="KW-0030">Aminoacyl-tRNA synthetase</keyword>
<sequence>MNIQDITLRVASYVRGAIAVITNRPFGEIQFNRPPKVDLGDFSFGCFALAKDLKTSPNSLAKEIASLILSVKDPFIQKVEASGAYVNIKVNPTYIFGRILMEEWQSDFKWPVGPVMVEYLSPNTNKPLHLGHLRNGAVGMAVGNILSFNGYNVVKANLINDRGIHICKSMIAWLQWGEGETPELTGIKGDHFVGKWYVRFDQEYKQQVDAMIEGGAEKKVAEKTAPILLEAQAMLLKWESDDPEVLDLWRTMNSWVYDGFEKTYQRLGFKFGHFYYESNTYKLGKDIVEKGLNEGIFYLAEEAVEVEEGGEFDENRSDVGMTLVDLPATREVVGKDGKTKVENWFGTNKNGSTKKATVLRADGTSVYLTQDLGTAVQKFKDFGLSRSIYVVGSEQEPHFKVLFAILTMLGYKWADQCYHLSYGMVFLPEGKMKSREGKVVDADNLVDAVKEMASIEIRKRDKDSLLRDEEISIRAEKIALGAIKFYLLKFSPRQDIKFNPAESIAFEGQTGPYCMYTYARGASLLSKASEAGITTLDPAIEALGNEEEMSLAHKLMDLPTEMEMAMKDLNPCRVASYVYDLCKVFNQFYHQCPVLDADNKPLSAARLLLVKSSIKAIKQCLEILGIDALETM</sequence>
<accession>A0A0G4B3S8</accession>
<dbReference type="Gene3D" id="3.40.50.620">
    <property type="entry name" value="HUPs"/>
    <property type="match status" value="1"/>
</dbReference>
<dbReference type="InterPro" id="IPR009080">
    <property type="entry name" value="tRNAsynth_Ia_anticodon-bd"/>
</dbReference>
<dbReference type="InterPro" id="IPR014729">
    <property type="entry name" value="Rossmann-like_a/b/a_fold"/>
</dbReference>
<evidence type="ECO:0000256" key="7">
    <source>
        <dbReference type="ARBA" id="ARBA00023146"/>
    </source>
</evidence>